<proteinExistence type="predicted"/>
<keyword evidence="1" id="KW-0472">Membrane</keyword>
<gene>
    <name evidence="3" type="ORF">AKA01nite_14540</name>
</gene>
<evidence type="ECO:0000259" key="2">
    <source>
        <dbReference type="Pfam" id="PF16472"/>
    </source>
</evidence>
<keyword evidence="1" id="KW-1133">Transmembrane helix</keyword>
<feature type="transmembrane region" description="Helical" evidence="1">
    <location>
        <begin position="7"/>
        <end position="28"/>
    </location>
</feature>
<evidence type="ECO:0000313" key="3">
    <source>
        <dbReference type="EMBL" id="GEK91832.1"/>
    </source>
</evidence>
<dbReference type="Proteomes" id="UP000321662">
    <property type="component" value="Unassembled WGS sequence"/>
</dbReference>
<evidence type="ECO:0000256" key="1">
    <source>
        <dbReference type="SAM" id="Phobius"/>
    </source>
</evidence>
<keyword evidence="1" id="KW-0812">Transmembrane</keyword>
<evidence type="ECO:0000313" key="4">
    <source>
        <dbReference type="Proteomes" id="UP000321662"/>
    </source>
</evidence>
<dbReference type="InterPro" id="IPR053369">
    <property type="entry name" value="SrfA-induced_signal"/>
</dbReference>
<feature type="domain" description="Prolow-density lipoprotein receptor-related protein 1-like beta-propeller" evidence="2">
    <location>
        <begin position="200"/>
        <end position="468"/>
    </location>
</feature>
<dbReference type="InterPro" id="IPR011042">
    <property type="entry name" value="6-blade_b-propeller_TolB-like"/>
</dbReference>
<dbReference type="Pfam" id="PF16472">
    <property type="entry name" value="DUF5050"/>
    <property type="match status" value="1"/>
</dbReference>
<dbReference type="PANTHER" id="PTHR32256:SF17">
    <property type="entry name" value="EGF-LIKE DOMAIN-CONTAINING PROTEIN"/>
    <property type="match status" value="1"/>
</dbReference>
<dbReference type="PANTHER" id="PTHR32256">
    <property type="match status" value="1"/>
</dbReference>
<comment type="caution">
    <text evidence="3">The sequence shown here is derived from an EMBL/GenBank/DDBJ whole genome shotgun (WGS) entry which is preliminary data.</text>
</comment>
<organism evidence="3 4">
    <name type="scientific">Alkalibacterium kapii</name>
    <dbReference type="NCBI Taxonomy" id="426704"/>
    <lineage>
        <taxon>Bacteria</taxon>
        <taxon>Bacillati</taxon>
        <taxon>Bacillota</taxon>
        <taxon>Bacilli</taxon>
        <taxon>Lactobacillales</taxon>
        <taxon>Carnobacteriaceae</taxon>
        <taxon>Alkalibacterium</taxon>
    </lineage>
</organism>
<accession>A0A511AW20</accession>
<dbReference type="RefSeq" id="WP_146924645.1">
    <property type="nucleotide sequence ID" value="NZ_BJUY01000020.1"/>
</dbReference>
<dbReference type="Gene3D" id="2.120.10.30">
    <property type="entry name" value="TolB, C-terminal domain"/>
    <property type="match status" value="1"/>
</dbReference>
<feature type="transmembrane region" description="Helical" evidence="1">
    <location>
        <begin position="154"/>
        <end position="173"/>
    </location>
</feature>
<dbReference type="AlphaFoldDB" id="A0A511AW20"/>
<dbReference type="InterPro" id="IPR032485">
    <property type="entry name" value="LRP1-like_beta_prop"/>
</dbReference>
<name>A0A511AW20_9LACT</name>
<keyword evidence="4" id="KW-1185">Reference proteome</keyword>
<feature type="transmembrane region" description="Helical" evidence="1">
    <location>
        <begin position="40"/>
        <end position="57"/>
    </location>
</feature>
<protein>
    <recommendedName>
        <fullName evidence="2">Prolow-density lipoprotein receptor-related protein 1-like beta-propeller domain-containing protein</fullName>
    </recommendedName>
</protein>
<dbReference type="SUPFAM" id="SSF69304">
    <property type="entry name" value="Tricorn protease N-terminal domain"/>
    <property type="match status" value="1"/>
</dbReference>
<sequence length="485" mass="56141">MKNIKNWLNIAIRGTAFIYFPLTVIFFWGYREIFSMNPGIHWVFILLYLAVFLRWLIDKYRQQTAEIEVNSFDGLDRLIEQYKFEVLDIKQTEMIVRPTFDFPFNLILEDKIFLQHSNGALTIKGPKYYIRILEKNIKGKESLWTRKSVSSFKFITIIAFAILPIILESNLVWSMDVLRHNKFRNVDEKIEAISQETRGNTLENTMNGGLAAETDEAVYYIEDDMKLVKTDKQFQNKDYLIKRDGGHGFRDLNAVGDWLYFIKGERIERMKKNTGNHTAIYSLGYALNMQIYGDHIYFMSAEDDYNIYRMDLNGNDLKELIDVNALSLSLYDGRLLVSHEKQGQPIVKSYDLNGDDPEVILDVPAYDLTVWDGYYYYLNEAGKLYRSKIKGKDKAELLVNTVVSSYIPTEKGVVFSLSPSNDVDTGEGLYMLNLENGTENLLSMSKHIESMAKVGESILFTSGKSYDENYLKRFDLESGQVETLD</sequence>
<dbReference type="EMBL" id="BJUY01000020">
    <property type="protein sequence ID" value="GEK91832.1"/>
    <property type="molecule type" value="Genomic_DNA"/>
</dbReference>
<dbReference type="OrthoDB" id="1889751at2"/>
<reference evidence="3 4" key="1">
    <citation type="submission" date="2019-07" db="EMBL/GenBank/DDBJ databases">
        <title>Whole genome shotgun sequence of Alkalibacterium kapii NBRC 103247.</title>
        <authorList>
            <person name="Hosoyama A."/>
            <person name="Uohara A."/>
            <person name="Ohji S."/>
            <person name="Ichikawa N."/>
        </authorList>
    </citation>
    <scope>NUCLEOTIDE SEQUENCE [LARGE SCALE GENOMIC DNA]</scope>
    <source>
        <strain evidence="3 4">NBRC 103247</strain>
    </source>
</reference>